<evidence type="ECO:0000313" key="2">
    <source>
        <dbReference type="EMBL" id="PPR06923.1"/>
    </source>
</evidence>
<accession>A0A409YVC3</accession>
<evidence type="ECO:0008006" key="4">
    <source>
        <dbReference type="Google" id="ProtNLM"/>
    </source>
</evidence>
<evidence type="ECO:0000256" key="1">
    <source>
        <dbReference type="SAM" id="SignalP"/>
    </source>
</evidence>
<dbReference type="OrthoDB" id="3077325at2759"/>
<evidence type="ECO:0000313" key="3">
    <source>
        <dbReference type="Proteomes" id="UP000284706"/>
    </source>
</evidence>
<gene>
    <name evidence="2" type="ORF">CVT26_004110</name>
</gene>
<feature type="chain" id="PRO_5019248272" description="Secreted protein" evidence="1">
    <location>
        <begin position="23"/>
        <end position="129"/>
    </location>
</feature>
<dbReference type="STRING" id="231916.A0A409YVC3"/>
<sequence length="129" mass="14060">MYSLRTICTAAAVLLASVVVNAAPLPFPGVPTHHVRPGSVFMAKPMHFDPPLPEHLTNSGARNHPVVALDQPDRQGYVPVAVVSHQHGNHVTYVHHDDMHHVSSDSVLPHHLSHQEISNLHRTLGGRQG</sequence>
<keyword evidence="1" id="KW-0732">Signal</keyword>
<keyword evidence="3" id="KW-1185">Reference proteome</keyword>
<dbReference type="InParanoid" id="A0A409YVC3"/>
<dbReference type="EMBL" id="NHYE01000224">
    <property type="protein sequence ID" value="PPR06923.1"/>
    <property type="molecule type" value="Genomic_DNA"/>
</dbReference>
<dbReference type="AlphaFoldDB" id="A0A409YVC3"/>
<organism evidence="2 3">
    <name type="scientific">Gymnopilus dilepis</name>
    <dbReference type="NCBI Taxonomy" id="231916"/>
    <lineage>
        <taxon>Eukaryota</taxon>
        <taxon>Fungi</taxon>
        <taxon>Dikarya</taxon>
        <taxon>Basidiomycota</taxon>
        <taxon>Agaricomycotina</taxon>
        <taxon>Agaricomycetes</taxon>
        <taxon>Agaricomycetidae</taxon>
        <taxon>Agaricales</taxon>
        <taxon>Agaricineae</taxon>
        <taxon>Hymenogastraceae</taxon>
        <taxon>Gymnopilus</taxon>
    </lineage>
</organism>
<dbReference type="Proteomes" id="UP000284706">
    <property type="component" value="Unassembled WGS sequence"/>
</dbReference>
<protein>
    <recommendedName>
        <fullName evidence="4">Secreted protein</fullName>
    </recommendedName>
</protein>
<feature type="signal peptide" evidence="1">
    <location>
        <begin position="1"/>
        <end position="22"/>
    </location>
</feature>
<name>A0A409YVC3_9AGAR</name>
<reference evidence="2 3" key="1">
    <citation type="journal article" date="2018" name="Evol. Lett.">
        <title>Horizontal gene cluster transfer increased hallucinogenic mushroom diversity.</title>
        <authorList>
            <person name="Reynolds H.T."/>
            <person name="Vijayakumar V."/>
            <person name="Gluck-Thaler E."/>
            <person name="Korotkin H.B."/>
            <person name="Matheny P.B."/>
            <person name="Slot J.C."/>
        </authorList>
    </citation>
    <scope>NUCLEOTIDE SEQUENCE [LARGE SCALE GENOMIC DNA]</scope>
    <source>
        <strain evidence="2 3">SRW20</strain>
    </source>
</reference>
<proteinExistence type="predicted"/>
<comment type="caution">
    <text evidence="2">The sequence shown here is derived from an EMBL/GenBank/DDBJ whole genome shotgun (WGS) entry which is preliminary data.</text>
</comment>